<evidence type="ECO:0000259" key="14">
    <source>
        <dbReference type="Pfam" id="PF08544"/>
    </source>
</evidence>
<keyword evidence="10" id="KW-0460">Magnesium</keyword>
<dbReference type="InterPro" id="IPR006204">
    <property type="entry name" value="GHMP_kinase_N_dom"/>
</dbReference>
<comment type="similarity">
    <text evidence="2">Belongs to the GHMP kinase family. Mevalonate kinase subfamily.</text>
</comment>
<dbReference type="RefSeq" id="WP_389214068.1">
    <property type="nucleotide sequence ID" value="NZ_JBIACJ010000001.1"/>
</dbReference>
<evidence type="ECO:0000256" key="8">
    <source>
        <dbReference type="ARBA" id="ARBA00022777"/>
    </source>
</evidence>
<dbReference type="Pfam" id="PF00288">
    <property type="entry name" value="GHMP_kinases_N"/>
    <property type="match status" value="1"/>
</dbReference>
<dbReference type="EC" id="2.7.1.36" evidence="3"/>
<dbReference type="InterPro" id="IPR014721">
    <property type="entry name" value="Ribsml_uS5_D2-typ_fold_subgr"/>
</dbReference>
<dbReference type="Gene3D" id="3.30.70.890">
    <property type="entry name" value="GHMP kinase, C-terminal domain"/>
    <property type="match status" value="1"/>
</dbReference>
<evidence type="ECO:0000256" key="2">
    <source>
        <dbReference type="ARBA" id="ARBA00006495"/>
    </source>
</evidence>
<protein>
    <recommendedName>
        <fullName evidence="3">mevalonate kinase</fullName>
        <ecNumber evidence="3">2.7.1.36</ecNumber>
    </recommendedName>
</protein>
<gene>
    <name evidence="15" type="primary">mvk</name>
    <name evidence="15" type="ORF">ACFYKT_00845</name>
</gene>
<accession>A0ABW6JTS9</accession>
<dbReference type="GO" id="GO:0004496">
    <property type="term" value="F:mevalonate kinase activity"/>
    <property type="evidence" value="ECO:0007669"/>
    <property type="project" value="UniProtKB-EC"/>
</dbReference>
<keyword evidence="5" id="KW-0444">Lipid biosynthesis</keyword>
<evidence type="ECO:0000256" key="1">
    <source>
        <dbReference type="ARBA" id="ARBA00004496"/>
    </source>
</evidence>
<feature type="domain" description="GHMP kinase N-terminal" evidence="13">
    <location>
        <begin position="77"/>
        <end position="152"/>
    </location>
</feature>
<dbReference type="InterPro" id="IPR006203">
    <property type="entry name" value="GHMP_knse_ATP-bd_CS"/>
</dbReference>
<keyword evidence="7" id="KW-0547">Nucleotide-binding</keyword>
<keyword evidence="6 15" id="KW-0808">Transferase</keyword>
<dbReference type="PROSITE" id="PS00627">
    <property type="entry name" value="GHMP_KINASES_ATP"/>
    <property type="match status" value="1"/>
</dbReference>
<dbReference type="Pfam" id="PF08544">
    <property type="entry name" value="GHMP_kinases_C"/>
    <property type="match status" value="1"/>
</dbReference>
<evidence type="ECO:0000256" key="5">
    <source>
        <dbReference type="ARBA" id="ARBA00022516"/>
    </source>
</evidence>
<evidence type="ECO:0000256" key="4">
    <source>
        <dbReference type="ARBA" id="ARBA00022490"/>
    </source>
</evidence>
<evidence type="ECO:0000256" key="7">
    <source>
        <dbReference type="ARBA" id="ARBA00022741"/>
    </source>
</evidence>
<dbReference type="EMBL" id="JBIACJ010000001">
    <property type="protein sequence ID" value="MFE8694899.1"/>
    <property type="molecule type" value="Genomic_DNA"/>
</dbReference>
<evidence type="ECO:0000256" key="12">
    <source>
        <dbReference type="ARBA" id="ARBA00029438"/>
    </source>
</evidence>
<dbReference type="InterPro" id="IPR006205">
    <property type="entry name" value="Mev_gal_kin"/>
</dbReference>
<proteinExistence type="inferred from homology"/>
<name>A0ABW6JTS9_9BACI</name>
<evidence type="ECO:0000313" key="16">
    <source>
        <dbReference type="Proteomes" id="UP001601058"/>
    </source>
</evidence>
<dbReference type="InterPro" id="IPR013750">
    <property type="entry name" value="GHMP_kinase_C_dom"/>
</dbReference>
<feature type="domain" description="GHMP kinase C-terminal" evidence="14">
    <location>
        <begin position="224"/>
        <end position="301"/>
    </location>
</feature>
<dbReference type="Gene3D" id="3.30.230.10">
    <property type="match status" value="1"/>
</dbReference>
<keyword evidence="16" id="KW-1185">Reference proteome</keyword>
<reference evidence="15 16" key="1">
    <citation type="submission" date="2024-08" db="EMBL/GenBank/DDBJ databases">
        <title>Two novel Cytobacillus novel species.</title>
        <authorList>
            <person name="Liu G."/>
        </authorList>
    </citation>
    <scope>NUCLEOTIDE SEQUENCE [LARGE SCALE GENOMIC DNA]</scope>
    <source>
        <strain evidence="15 16">FJAT-53684</strain>
    </source>
</reference>
<evidence type="ECO:0000313" key="15">
    <source>
        <dbReference type="EMBL" id="MFE8694899.1"/>
    </source>
</evidence>
<dbReference type="NCBIfam" id="TIGR00549">
    <property type="entry name" value="mevalon_kin"/>
    <property type="match status" value="1"/>
</dbReference>
<comment type="caution">
    <text evidence="15">The sequence shown here is derived from an EMBL/GenBank/DDBJ whole genome shotgun (WGS) entry which is preliminary data.</text>
</comment>
<comment type="pathway">
    <text evidence="12">Isoprenoid biosynthesis; isopentenyl diphosphate biosynthesis via mevalonate pathway; isopentenyl diphosphate from (R)-mevalonate: step 1/3.</text>
</comment>
<sequence length="321" mass="34865">MIQLPQKIAIGSAHGKLILTGEHAAVYGMPAIAIPFPLVKAVSTVEKIPDELMISCEYYDGSLDQVPDKLKGIRACIYETLKVLNKPQKGLWIRLNTSIPIGRGLGSSAAIAIAVVKSLFSFYRQTLSHKVLMSLVHIAETFAHGNPSGIDMEAASSHFPIWFQKGERVKPLQIGRTLFIVVADTGRIGDTRRAVSIVKENYQLKPVMTKKSIRQLGSISLEAKKALITGNVDVLGSLIDLAHTELSQLGVSDKGIDKLVDVARKEGALGAKLTGGGKGGCMIALAQNLSQAKEMANALMKEGARNAWYFKLKRDKNFFTR</sequence>
<dbReference type="InterPro" id="IPR020568">
    <property type="entry name" value="Ribosomal_Su5_D2-typ_SF"/>
</dbReference>
<evidence type="ECO:0000256" key="9">
    <source>
        <dbReference type="ARBA" id="ARBA00022840"/>
    </source>
</evidence>
<evidence type="ECO:0000256" key="11">
    <source>
        <dbReference type="ARBA" id="ARBA00023098"/>
    </source>
</evidence>
<organism evidence="15 16">
    <name type="scientific">Cytobacillus mangrovibacter</name>
    <dbReference type="NCBI Taxonomy" id="3299024"/>
    <lineage>
        <taxon>Bacteria</taxon>
        <taxon>Bacillati</taxon>
        <taxon>Bacillota</taxon>
        <taxon>Bacilli</taxon>
        <taxon>Bacillales</taxon>
        <taxon>Bacillaceae</taxon>
        <taxon>Cytobacillus</taxon>
    </lineage>
</organism>
<evidence type="ECO:0000256" key="3">
    <source>
        <dbReference type="ARBA" id="ARBA00012103"/>
    </source>
</evidence>
<dbReference type="Proteomes" id="UP001601058">
    <property type="component" value="Unassembled WGS sequence"/>
</dbReference>
<dbReference type="PANTHER" id="PTHR43290">
    <property type="entry name" value="MEVALONATE KINASE"/>
    <property type="match status" value="1"/>
</dbReference>
<keyword evidence="11" id="KW-0443">Lipid metabolism</keyword>
<keyword evidence="4" id="KW-0963">Cytoplasm</keyword>
<keyword evidence="8 15" id="KW-0418">Kinase</keyword>
<dbReference type="PRINTS" id="PR00959">
    <property type="entry name" value="MEVGALKINASE"/>
</dbReference>
<dbReference type="SUPFAM" id="SSF55060">
    <property type="entry name" value="GHMP Kinase, C-terminal domain"/>
    <property type="match status" value="1"/>
</dbReference>
<evidence type="ECO:0000256" key="10">
    <source>
        <dbReference type="ARBA" id="ARBA00022842"/>
    </source>
</evidence>
<evidence type="ECO:0000256" key="6">
    <source>
        <dbReference type="ARBA" id="ARBA00022679"/>
    </source>
</evidence>
<dbReference type="PANTHER" id="PTHR43290:SF2">
    <property type="entry name" value="MEVALONATE KINASE"/>
    <property type="match status" value="1"/>
</dbReference>
<dbReference type="InterPro" id="IPR036554">
    <property type="entry name" value="GHMP_kinase_C_sf"/>
</dbReference>
<evidence type="ECO:0000259" key="13">
    <source>
        <dbReference type="Pfam" id="PF00288"/>
    </source>
</evidence>
<comment type="subcellular location">
    <subcellularLocation>
        <location evidence="1">Cytoplasm</location>
    </subcellularLocation>
</comment>
<dbReference type="SUPFAM" id="SSF54211">
    <property type="entry name" value="Ribosomal protein S5 domain 2-like"/>
    <property type="match status" value="1"/>
</dbReference>
<keyword evidence="9" id="KW-0067">ATP-binding</keyword>